<dbReference type="NCBIfam" id="TIGR00637">
    <property type="entry name" value="ModE_repress"/>
    <property type="match status" value="1"/>
</dbReference>
<keyword evidence="4" id="KW-0677">Repeat</keyword>
<dbReference type="PIRSF" id="PIRSF005763">
    <property type="entry name" value="Txn_reg_ModE"/>
    <property type="match status" value="1"/>
</dbReference>
<dbReference type="InterPro" id="IPR003725">
    <property type="entry name" value="ModE-bd_N"/>
</dbReference>
<dbReference type="EMBL" id="NTMR01000012">
    <property type="protein sequence ID" value="PBK04140.1"/>
    <property type="molecule type" value="Genomic_DNA"/>
</dbReference>
<sequence>MKLEGQFWFSHQGRRLAGQDRIELLACIAETGSISKAAKAAGMSYKTAWDAVDAMNSSSDQPLVERAAGGRGGGGTRLTAAGDQLVSAFRRYQQEHAVFLARLSEDASLDPYLQVMHRLRLRTSARNQLFARVAALQSEGLNERVALTLAGGQALTAVITRSSSERLGLSKGVEVFALIKAPWVKLASDGAEQNRLTGTVLGREQVGDQLALEVELNAGVQLVATLADVPAVPGIGEPVTLWVDPDQIILCAL</sequence>
<keyword evidence="2 5" id="KW-0813">Transport</keyword>
<evidence type="ECO:0000259" key="6">
    <source>
        <dbReference type="PROSITE" id="PS51866"/>
    </source>
</evidence>
<accession>A0A2A3MH07</accession>
<comment type="similarity">
    <text evidence="1 5">Belongs to the ModE family.</text>
</comment>
<protein>
    <submittedName>
        <fullName evidence="7">Molybdenum-dependent transcriptional regulator</fullName>
    </submittedName>
</protein>
<proteinExistence type="inferred from homology"/>
<dbReference type="Gene3D" id="1.10.10.10">
    <property type="entry name" value="Winged helix-like DNA-binding domain superfamily/Winged helix DNA-binding domain"/>
    <property type="match status" value="1"/>
</dbReference>
<dbReference type="InterPro" id="IPR036388">
    <property type="entry name" value="WH-like_DNA-bd_sf"/>
</dbReference>
<evidence type="ECO:0000256" key="5">
    <source>
        <dbReference type="PIRNR" id="PIRNR005763"/>
    </source>
</evidence>
<dbReference type="SUPFAM" id="SSF50331">
    <property type="entry name" value="MOP-like"/>
    <property type="match status" value="2"/>
</dbReference>
<dbReference type="InterPro" id="IPR036390">
    <property type="entry name" value="WH_DNA-bd_sf"/>
</dbReference>
<reference evidence="7 8" key="1">
    <citation type="submission" date="2017-09" db="EMBL/GenBank/DDBJ databases">
        <title>Pseudomonas abyssi sp. nov. isolated from Abyssopelagic Water.</title>
        <authorList>
            <person name="Wei Y."/>
        </authorList>
    </citation>
    <scope>NUCLEOTIDE SEQUENCE [LARGE SCALE GENOMIC DNA]</scope>
    <source>
        <strain evidence="7 8">MT5</strain>
    </source>
</reference>
<dbReference type="GO" id="GO:0015689">
    <property type="term" value="P:molybdate ion transport"/>
    <property type="evidence" value="ECO:0007669"/>
    <property type="project" value="UniProtKB-UniRule"/>
</dbReference>
<dbReference type="Gene3D" id="2.40.50.100">
    <property type="match status" value="1"/>
</dbReference>
<dbReference type="InterPro" id="IPR005116">
    <property type="entry name" value="Transp-assoc_OB_typ1"/>
</dbReference>
<comment type="caution">
    <text evidence="7">The sequence shown here is derived from an EMBL/GenBank/DDBJ whole genome shotgun (WGS) entry which is preliminary data.</text>
</comment>
<evidence type="ECO:0000313" key="7">
    <source>
        <dbReference type="EMBL" id="PBK04140.1"/>
    </source>
</evidence>
<dbReference type="GO" id="GO:0030151">
    <property type="term" value="F:molybdenum ion binding"/>
    <property type="evidence" value="ECO:0007669"/>
    <property type="project" value="UniProtKB-UniRule"/>
</dbReference>
<organism evidence="7 8">
    <name type="scientific">Pseudomonas abyssi</name>
    <dbReference type="NCBI Taxonomy" id="170540"/>
    <lineage>
        <taxon>Bacteria</taxon>
        <taxon>Pseudomonadati</taxon>
        <taxon>Pseudomonadota</taxon>
        <taxon>Gammaproteobacteria</taxon>
        <taxon>Pseudomonadales</taxon>
        <taxon>Pseudomonadaceae</taxon>
        <taxon>Pseudomonas</taxon>
    </lineage>
</organism>
<keyword evidence="8" id="KW-1185">Reference proteome</keyword>
<dbReference type="InterPro" id="IPR000847">
    <property type="entry name" value="LysR_HTH_N"/>
</dbReference>
<evidence type="ECO:0000256" key="1">
    <source>
        <dbReference type="ARBA" id="ARBA00008110"/>
    </source>
</evidence>
<gene>
    <name evidence="7" type="ORF">CNQ84_10915</name>
</gene>
<name>A0A2A3MH07_9PSED</name>
<dbReference type="PROSITE" id="PS51866">
    <property type="entry name" value="MOP"/>
    <property type="match status" value="1"/>
</dbReference>
<dbReference type="SUPFAM" id="SSF46785">
    <property type="entry name" value="Winged helix' DNA-binding domain"/>
    <property type="match status" value="1"/>
</dbReference>
<dbReference type="GO" id="GO:0003700">
    <property type="term" value="F:DNA-binding transcription factor activity"/>
    <property type="evidence" value="ECO:0007669"/>
    <property type="project" value="InterPro"/>
</dbReference>
<evidence type="ECO:0000256" key="2">
    <source>
        <dbReference type="ARBA" id="ARBA00022448"/>
    </source>
</evidence>
<dbReference type="RefSeq" id="WP_096004899.1">
    <property type="nucleotide sequence ID" value="NZ_NTMR01000012.1"/>
</dbReference>
<dbReference type="InterPro" id="IPR004606">
    <property type="entry name" value="Mop_domain"/>
</dbReference>
<dbReference type="Pfam" id="PF00126">
    <property type="entry name" value="HTH_1"/>
    <property type="match status" value="1"/>
</dbReference>
<keyword evidence="3 5" id="KW-0500">Molybdenum</keyword>
<dbReference type="InterPro" id="IPR016462">
    <property type="entry name" value="ModE"/>
</dbReference>
<dbReference type="InterPro" id="IPR051815">
    <property type="entry name" value="Molybdate_resp_trans_reg"/>
</dbReference>
<dbReference type="PANTHER" id="PTHR30432:SF1">
    <property type="entry name" value="DNA-BINDING TRANSCRIPTIONAL DUAL REGULATOR MODE"/>
    <property type="match status" value="1"/>
</dbReference>
<dbReference type="NCBIfam" id="TIGR00638">
    <property type="entry name" value="Mop"/>
    <property type="match status" value="1"/>
</dbReference>
<evidence type="ECO:0000256" key="3">
    <source>
        <dbReference type="ARBA" id="ARBA00022505"/>
    </source>
</evidence>
<evidence type="ECO:0000313" key="8">
    <source>
        <dbReference type="Proteomes" id="UP000242313"/>
    </source>
</evidence>
<dbReference type="Pfam" id="PF03459">
    <property type="entry name" value="TOBE"/>
    <property type="match status" value="1"/>
</dbReference>
<evidence type="ECO:0000256" key="4">
    <source>
        <dbReference type="ARBA" id="ARBA00022737"/>
    </source>
</evidence>
<feature type="domain" description="Mop" evidence="6">
    <location>
        <begin position="122"/>
        <end position="188"/>
    </location>
</feature>
<dbReference type="InterPro" id="IPR008995">
    <property type="entry name" value="Mo/tungstate-bd_C_term_dom"/>
</dbReference>
<dbReference type="PANTHER" id="PTHR30432">
    <property type="entry name" value="TRANSCRIPTIONAL REGULATOR MODE"/>
    <property type="match status" value="1"/>
</dbReference>
<dbReference type="Proteomes" id="UP000242313">
    <property type="component" value="Unassembled WGS sequence"/>
</dbReference>
<dbReference type="AlphaFoldDB" id="A0A2A3MH07"/>